<name>A0A7W7BMI4_9MICO</name>
<dbReference type="InterPro" id="IPR016181">
    <property type="entry name" value="Acyl_CoA_acyltransferase"/>
</dbReference>
<dbReference type="AlphaFoldDB" id="A0A7W7BMI4"/>
<feature type="domain" description="N-acetyltransferase" evidence="1">
    <location>
        <begin position="9"/>
        <end position="98"/>
    </location>
</feature>
<proteinExistence type="predicted"/>
<dbReference type="GO" id="GO:0016740">
    <property type="term" value="F:transferase activity"/>
    <property type="evidence" value="ECO:0007669"/>
    <property type="project" value="UniProtKB-KW"/>
</dbReference>
<evidence type="ECO:0000259" key="1">
    <source>
        <dbReference type="PROSITE" id="PS51729"/>
    </source>
</evidence>
<dbReference type="PROSITE" id="PS51729">
    <property type="entry name" value="GNAT_YJDJ"/>
    <property type="match status" value="1"/>
</dbReference>
<sequence>MTEPSIHVTRNDARGRYEISVDGTVAGFTLIRDDDAGRVVLPHTEIDPAFSGRGLGGTLVAHTLADLAARGDTVVPVCPFVVKYLRENEVPGLDVSWRPAADDGNDATDRP</sequence>
<evidence type="ECO:0000313" key="3">
    <source>
        <dbReference type="Proteomes" id="UP000573729"/>
    </source>
</evidence>
<dbReference type="CDD" id="cd04301">
    <property type="entry name" value="NAT_SF"/>
    <property type="match status" value="1"/>
</dbReference>
<gene>
    <name evidence="2" type="ORF">BKA24_000091</name>
</gene>
<dbReference type="Gene3D" id="3.40.630.30">
    <property type="match status" value="1"/>
</dbReference>
<accession>A0A7W7BMI4</accession>
<dbReference type="InterPro" id="IPR031165">
    <property type="entry name" value="GNAT_YJDJ"/>
</dbReference>
<dbReference type="Pfam" id="PF14542">
    <property type="entry name" value="Acetyltransf_CG"/>
    <property type="match status" value="1"/>
</dbReference>
<keyword evidence="3" id="KW-1185">Reference proteome</keyword>
<dbReference type="Proteomes" id="UP000573729">
    <property type="component" value="Unassembled WGS sequence"/>
</dbReference>
<dbReference type="PANTHER" id="PTHR31435:SF10">
    <property type="entry name" value="BSR4717 PROTEIN"/>
    <property type="match status" value="1"/>
</dbReference>
<protein>
    <submittedName>
        <fullName evidence="2">Putative GNAT family acetyltransferase</fullName>
    </submittedName>
</protein>
<dbReference type="EMBL" id="JACHMD010000001">
    <property type="protein sequence ID" value="MBB4665382.1"/>
    <property type="molecule type" value="Genomic_DNA"/>
</dbReference>
<dbReference type="RefSeq" id="WP_184214242.1">
    <property type="nucleotide sequence ID" value="NZ_JACHMD010000001.1"/>
</dbReference>
<evidence type="ECO:0000313" key="2">
    <source>
        <dbReference type="EMBL" id="MBB4665382.1"/>
    </source>
</evidence>
<dbReference type="PANTHER" id="PTHR31435">
    <property type="entry name" value="PROTEIN NATD1"/>
    <property type="match status" value="1"/>
</dbReference>
<keyword evidence="2" id="KW-0808">Transferase</keyword>
<organism evidence="2 3">
    <name type="scientific">Microbacterium marinum</name>
    <dbReference type="NCBI Taxonomy" id="421115"/>
    <lineage>
        <taxon>Bacteria</taxon>
        <taxon>Bacillati</taxon>
        <taxon>Actinomycetota</taxon>
        <taxon>Actinomycetes</taxon>
        <taxon>Micrococcales</taxon>
        <taxon>Microbacteriaceae</taxon>
        <taxon>Microbacterium</taxon>
    </lineage>
</organism>
<comment type="caution">
    <text evidence="2">The sequence shown here is derived from an EMBL/GenBank/DDBJ whole genome shotgun (WGS) entry which is preliminary data.</text>
</comment>
<dbReference type="SUPFAM" id="SSF55729">
    <property type="entry name" value="Acyl-CoA N-acyltransferases (Nat)"/>
    <property type="match status" value="1"/>
</dbReference>
<reference evidence="2 3" key="1">
    <citation type="submission" date="2020-08" db="EMBL/GenBank/DDBJ databases">
        <title>Sequencing the genomes of 1000 actinobacteria strains.</title>
        <authorList>
            <person name="Klenk H.-P."/>
        </authorList>
    </citation>
    <scope>NUCLEOTIDE SEQUENCE [LARGE SCALE GENOMIC DNA]</scope>
    <source>
        <strain evidence="2 3">DSM 24947</strain>
    </source>
</reference>
<dbReference type="InterPro" id="IPR045057">
    <property type="entry name" value="Gcn5-rel_NAT"/>
</dbReference>